<dbReference type="GO" id="GO:0006412">
    <property type="term" value="P:translation"/>
    <property type="evidence" value="ECO:0007669"/>
    <property type="project" value="TreeGrafter"/>
</dbReference>
<gene>
    <name evidence="2" type="ORF">BN85401160</name>
</gene>
<feature type="domain" description="S1 motif" evidence="1">
    <location>
        <begin position="1"/>
        <end position="72"/>
    </location>
</feature>
<dbReference type="AlphaFoldDB" id="U4KJT3"/>
<dbReference type="KEGG" id="apal:BN85401160"/>
<dbReference type="PROSITE" id="PS50126">
    <property type="entry name" value="S1"/>
    <property type="match status" value="1"/>
</dbReference>
<dbReference type="PROSITE" id="PS51257">
    <property type="entry name" value="PROKAR_LIPOPROTEIN"/>
    <property type="match status" value="1"/>
</dbReference>
<dbReference type="HOGENOM" id="CLU_128762_1_0_14"/>
<evidence type="ECO:0000313" key="2">
    <source>
        <dbReference type="EMBL" id="CCV63693.1"/>
    </source>
</evidence>
<dbReference type="STRING" id="1318466.BN85401160"/>
<dbReference type="InterPro" id="IPR003029">
    <property type="entry name" value="S1_domain"/>
</dbReference>
<organism evidence="2 3">
    <name type="scientific">Alteracholeplasma palmae (strain ATCC 49389 / J233)</name>
    <name type="common">Acholeplasma palmae</name>
    <dbReference type="NCBI Taxonomy" id="1318466"/>
    <lineage>
        <taxon>Bacteria</taxon>
        <taxon>Bacillati</taxon>
        <taxon>Mycoplasmatota</taxon>
        <taxon>Mollicutes</taxon>
        <taxon>Acholeplasmatales</taxon>
        <taxon>Acholeplasmataceae</taxon>
        <taxon>Acholeplasma</taxon>
    </lineage>
</organism>
<keyword evidence="3" id="KW-1185">Reference proteome</keyword>
<dbReference type="RefSeq" id="WP_026654509.1">
    <property type="nucleotide sequence ID" value="NC_022538.1"/>
</dbReference>
<evidence type="ECO:0000259" key="1">
    <source>
        <dbReference type="PROSITE" id="PS50126"/>
    </source>
</evidence>
<evidence type="ECO:0000313" key="3">
    <source>
        <dbReference type="Proteomes" id="UP000032740"/>
    </source>
</evidence>
<accession>U4KJT3</accession>
<dbReference type="GO" id="GO:0003729">
    <property type="term" value="F:mRNA binding"/>
    <property type="evidence" value="ECO:0007669"/>
    <property type="project" value="TreeGrafter"/>
</dbReference>
<dbReference type="PANTHER" id="PTHR10724">
    <property type="entry name" value="30S RIBOSOMAL PROTEIN S1"/>
    <property type="match status" value="1"/>
</dbReference>
<dbReference type="EMBL" id="FO681347">
    <property type="protein sequence ID" value="CCV63693.1"/>
    <property type="molecule type" value="Genomic_DNA"/>
</dbReference>
<reference evidence="2 3" key="1">
    <citation type="journal article" date="2013" name="J. Mol. Microbiol. Biotechnol.">
        <title>Analysis of the Complete Genomes of Acholeplasma brassicae , A. palmae and A. laidlawii and Their Comparison to the Obligate Parasites from ' Candidatus Phytoplasma'.</title>
        <authorList>
            <person name="Kube M."/>
            <person name="Siewert C."/>
            <person name="Migdoll A.M."/>
            <person name="Duduk B."/>
            <person name="Holz S."/>
            <person name="Rabus R."/>
            <person name="Seemuller E."/>
            <person name="Mitrovic J."/>
            <person name="Muller I."/>
            <person name="Buttner C."/>
            <person name="Reinhardt R."/>
        </authorList>
    </citation>
    <scope>NUCLEOTIDE SEQUENCE [LARGE SCALE GENOMIC DNA]</scope>
    <source>
        <strain evidence="2 3">J233</strain>
    </source>
</reference>
<dbReference type="GO" id="GO:0003735">
    <property type="term" value="F:structural constituent of ribosome"/>
    <property type="evidence" value="ECO:0007669"/>
    <property type="project" value="TreeGrafter"/>
</dbReference>
<sequence>MKEKTKVCCTVTGIQNYGVFVSCGEYQGLIHISEISDKYVANINSLFEIGESIQACILESDEINKKLTLSYKKAHIINPKVLNQVDIKIGFKSLENKLPEWIEDKKEKK</sequence>
<dbReference type="SUPFAM" id="SSF50249">
    <property type="entry name" value="Nucleic acid-binding proteins"/>
    <property type="match status" value="1"/>
</dbReference>
<dbReference type="Gene3D" id="2.40.50.140">
    <property type="entry name" value="Nucleic acid-binding proteins"/>
    <property type="match status" value="1"/>
</dbReference>
<dbReference type="Pfam" id="PF00575">
    <property type="entry name" value="S1"/>
    <property type="match status" value="1"/>
</dbReference>
<proteinExistence type="predicted"/>
<dbReference type="OrthoDB" id="9810507at2"/>
<name>U4KJT3_ALTPJ</name>
<dbReference type="InterPro" id="IPR050437">
    <property type="entry name" value="Ribos_protein_bS1-like"/>
</dbReference>
<dbReference type="InterPro" id="IPR012340">
    <property type="entry name" value="NA-bd_OB-fold"/>
</dbReference>
<dbReference type="SMART" id="SM00316">
    <property type="entry name" value="S1"/>
    <property type="match status" value="1"/>
</dbReference>
<protein>
    <submittedName>
        <fullName evidence="2">RNA-binding S1 domain protein</fullName>
    </submittedName>
</protein>
<dbReference type="Proteomes" id="UP000032740">
    <property type="component" value="Chromosome"/>
</dbReference>